<sequence>MDTSDEKSRGAPFTSNGVRYFNDCIYNYSLHPRMGRNTAVEFAFSLRDGFFIARPAGDSNAGGATATPALVAVREILDSELMPISPFLIRCSYRESH</sequence>
<reference evidence="1 2" key="1">
    <citation type="journal article" date="2022" name="Hortic Res">
        <title>A haplotype resolved chromosomal level avocado genome allows analysis of novel avocado genes.</title>
        <authorList>
            <person name="Nath O."/>
            <person name="Fletcher S.J."/>
            <person name="Hayward A."/>
            <person name="Shaw L.M."/>
            <person name="Masouleh A.K."/>
            <person name="Furtado A."/>
            <person name="Henry R.J."/>
            <person name="Mitter N."/>
        </authorList>
    </citation>
    <scope>NUCLEOTIDE SEQUENCE [LARGE SCALE GENOMIC DNA]</scope>
    <source>
        <strain evidence="2">cv. Hass</strain>
    </source>
</reference>
<proteinExistence type="predicted"/>
<comment type="caution">
    <text evidence="1">The sequence shown here is derived from an EMBL/GenBank/DDBJ whole genome shotgun (WGS) entry which is preliminary data.</text>
</comment>
<organism evidence="1 2">
    <name type="scientific">Persea americana</name>
    <name type="common">Avocado</name>
    <dbReference type="NCBI Taxonomy" id="3435"/>
    <lineage>
        <taxon>Eukaryota</taxon>
        <taxon>Viridiplantae</taxon>
        <taxon>Streptophyta</taxon>
        <taxon>Embryophyta</taxon>
        <taxon>Tracheophyta</taxon>
        <taxon>Spermatophyta</taxon>
        <taxon>Magnoliopsida</taxon>
        <taxon>Magnoliidae</taxon>
        <taxon>Laurales</taxon>
        <taxon>Lauraceae</taxon>
        <taxon>Persea</taxon>
    </lineage>
</organism>
<accession>A0ACC2M0C6</accession>
<protein>
    <submittedName>
        <fullName evidence="1">Uncharacterized protein</fullName>
    </submittedName>
</protein>
<evidence type="ECO:0000313" key="2">
    <source>
        <dbReference type="Proteomes" id="UP001234297"/>
    </source>
</evidence>
<gene>
    <name evidence="1" type="ORF">MRB53_015804</name>
</gene>
<dbReference type="Proteomes" id="UP001234297">
    <property type="component" value="Chromosome 5"/>
</dbReference>
<keyword evidence="2" id="KW-1185">Reference proteome</keyword>
<name>A0ACC2M0C6_PERAE</name>
<dbReference type="EMBL" id="CM056813">
    <property type="protein sequence ID" value="KAJ8639110.1"/>
    <property type="molecule type" value="Genomic_DNA"/>
</dbReference>
<evidence type="ECO:0000313" key="1">
    <source>
        <dbReference type="EMBL" id="KAJ8639110.1"/>
    </source>
</evidence>